<organism evidence="2 3">
    <name type="scientific">Alkalispirochaeta sphaeroplastigenens</name>
    <dbReference type="NCBI Taxonomy" id="1187066"/>
    <lineage>
        <taxon>Bacteria</taxon>
        <taxon>Pseudomonadati</taxon>
        <taxon>Spirochaetota</taxon>
        <taxon>Spirochaetia</taxon>
        <taxon>Spirochaetales</taxon>
        <taxon>Spirochaetaceae</taxon>
        <taxon>Alkalispirochaeta</taxon>
    </lineage>
</organism>
<dbReference type="GO" id="GO:0005829">
    <property type="term" value="C:cytosol"/>
    <property type="evidence" value="ECO:0007669"/>
    <property type="project" value="TreeGrafter"/>
</dbReference>
<evidence type="ECO:0000256" key="1">
    <source>
        <dbReference type="ARBA" id="ARBA00023125"/>
    </source>
</evidence>
<dbReference type="RefSeq" id="WP_103680167.1">
    <property type="nucleotide sequence ID" value="NZ_LPWH01000064.1"/>
</dbReference>
<accession>A0A2S4JQJ5</accession>
<dbReference type="PANTHER" id="PTHR33221:SF5">
    <property type="entry name" value="HTH-TYPE TRANSCRIPTIONAL REGULATOR ISCR"/>
    <property type="match status" value="1"/>
</dbReference>
<sequence>MWSQKTRYALRAMIHLSLQGDRRVPAGDISRRCGIPRKYLETIMADLRRGGLVESSRGKTGGYRARKDPSTIVLADILELMEPELLRISPWEPEGGAEEPFLERFQRAFIEKARGATLAEAILQWQTLRNASDYSI</sequence>
<dbReference type="InterPro" id="IPR036388">
    <property type="entry name" value="WH-like_DNA-bd_sf"/>
</dbReference>
<evidence type="ECO:0000313" key="2">
    <source>
        <dbReference type="EMBL" id="POR01785.1"/>
    </source>
</evidence>
<dbReference type="PROSITE" id="PS51197">
    <property type="entry name" value="HTH_RRF2_2"/>
    <property type="match status" value="1"/>
</dbReference>
<dbReference type="AlphaFoldDB" id="A0A2S4JQJ5"/>
<dbReference type="OrthoDB" id="9808360at2"/>
<proteinExistence type="predicted"/>
<dbReference type="GO" id="GO:0003677">
    <property type="term" value="F:DNA binding"/>
    <property type="evidence" value="ECO:0007669"/>
    <property type="project" value="UniProtKB-KW"/>
</dbReference>
<dbReference type="PANTHER" id="PTHR33221">
    <property type="entry name" value="WINGED HELIX-TURN-HELIX TRANSCRIPTIONAL REGULATOR, RRF2 FAMILY"/>
    <property type="match status" value="1"/>
</dbReference>
<comment type="caution">
    <text evidence="2">The sequence shown here is derived from an EMBL/GenBank/DDBJ whole genome shotgun (WGS) entry which is preliminary data.</text>
</comment>
<dbReference type="InterPro" id="IPR036390">
    <property type="entry name" value="WH_DNA-bd_sf"/>
</dbReference>
<evidence type="ECO:0000313" key="3">
    <source>
        <dbReference type="Proteomes" id="UP000237350"/>
    </source>
</evidence>
<dbReference type="SUPFAM" id="SSF46785">
    <property type="entry name" value="Winged helix' DNA-binding domain"/>
    <property type="match status" value="1"/>
</dbReference>
<reference evidence="3" key="1">
    <citation type="submission" date="2015-12" db="EMBL/GenBank/DDBJ databases">
        <authorList>
            <person name="Lodha T.D."/>
            <person name="Chintalapati S."/>
            <person name="Chintalapati V.R."/>
            <person name="Sravanthi T."/>
        </authorList>
    </citation>
    <scope>NUCLEOTIDE SEQUENCE [LARGE SCALE GENOMIC DNA]</scope>
    <source>
        <strain evidence="3">JC133</strain>
    </source>
</reference>
<evidence type="ECO:0008006" key="4">
    <source>
        <dbReference type="Google" id="ProtNLM"/>
    </source>
</evidence>
<dbReference type="Proteomes" id="UP000237350">
    <property type="component" value="Unassembled WGS sequence"/>
</dbReference>
<keyword evidence="3" id="KW-1185">Reference proteome</keyword>
<dbReference type="EMBL" id="LPWH01000064">
    <property type="protein sequence ID" value="POR01785.1"/>
    <property type="molecule type" value="Genomic_DNA"/>
</dbReference>
<dbReference type="NCBIfam" id="TIGR00738">
    <property type="entry name" value="rrf2_super"/>
    <property type="match status" value="1"/>
</dbReference>
<dbReference type="InterPro" id="IPR000944">
    <property type="entry name" value="Tscrpt_reg_Rrf2"/>
</dbReference>
<keyword evidence="1" id="KW-0238">DNA-binding</keyword>
<dbReference type="Pfam" id="PF02082">
    <property type="entry name" value="Rrf2"/>
    <property type="match status" value="1"/>
</dbReference>
<name>A0A2S4JQJ5_9SPIO</name>
<gene>
    <name evidence="2" type="ORF">AU468_07465</name>
</gene>
<protein>
    <recommendedName>
        <fullName evidence="4">Rrf2 family transcriptional regulator</fullName>
    </recommendedName>
</protein>
<dbReference type="GO" id="GO:0003700">
    <property type="term" value="F:DNA-binding transcription factor activity"/>
    <property type="evidence" value="ECO:0007669"/>
    <property type="project" value="TreeGrafter"/>
</dbReference>
<dbReference type="Gene3D" id="1.10.10.10">
    <property type="entry name" value="Winged helix-like DNA-binding domain superfamily/Winged helix DNA-binding domain"/>
    <property type="match status" value="1"/>
</dbReference>